<evidence type="ECO:0000313" key="2">
    <source>
        <dbReference type="Proteomes" id="UP000275846"/>
    </source>
</evidence>
<keyword evidence="2" id="KW-1185">Reference proteome</keyword>
<name>A0A183TB65_SCHSO</name>
<organism evidence="3">
    <name type="scientific">Schistocephalus solidus</name>
    <name type="common">Tapeworm</name>
    <dbReference type="NCBI Taxonomy" id="70667"/>
    <lineage>
        <taxon>Eukaryota</taxon>
        <taxon>Metazoa</taxon>
        <taxon>Spiralia</taxon>
        <taxon>Lophotrochozoa</taxon>
        <taxon>Platyhelminthes</taxon>
        <taxon>Cestoda</taxon>
        <taxon>Eucestoda</taxon>
        <taxon>Diphyllobothriidea</taxon>
        <taxon>Diphyllobothriidae</taxon>
        <taxon>Schistocephalus</taxon>
    </lineage>
</organism>
<gene>
    <name evidence="1" type="ORF">SSLN_LOCUS13713</name>
</gene>
<sequence>MHRANTGATSVHGRRYSGCAPITNAEPVGELALLGEAWASSPGRASWSLKPRAPSPIAGLLDAVMTPDSAGGGVECAVDAAKVCYQFKLDHAQFIVPAPPFRGAYDNPRSNRPQRRTALVARELTRYKVDITALNQTRFADKGHLEEVGAGYTFF</sequence>
<accession>A0A183TB65</accession>
<evidence type="ECO:0000313" key="3">
    <source>
        <dbReference type="WBParaSite" id="SSLN_0001422801-mRNA-1"/>
    </source>
</evidence>
<reference evidence="3" key="1">
    <citation type="submission" date="2016-06" db="UniProtKB">
        <authorList>
            <consortium name="WormBaseParasite"/>
        </authorList>
    </citation>
    <scope>IDENTIFICATION</scope>
</reference>
<dbReference type="AlphaFoldDB" id="A0A183TB65"/>
<dbReference type="Proteomes" id="UP000275846">
    <property type="component" value="Unassembled WGS sequence"/>
</dbReference>
<dbReference type="EMBL" id="UYSU01038307">
    <property type="protein sequence ID" value="VDM00099.1"/>
    <property type="molecule type" value="Genomic_DNA"/>
</dbReference>
<reference evidence="1 2" key="2">
    <citation type="submission" date="2018-11" db="EMBL/GenBank/DDBJ databases">
        <authorList>
            <consortium name="Pathogen Informatics"/>
        </authorList>
    </citation>
    <scope>NUCLEOTIDE SEQUENCE [LARGE SCALE GENOMIC DNA]</scope>
    <source>
        <strain evidence="1 2">NST_G2</strain>
    </source>
</reference>
<protein>
    <submittedName>
        <fullName evidence="3">Transposase</fullName>
    </submittedName>
</protein>
<dbReference type="WBParaSite" id="SSLN_0001422801-mRNA-1">
    <property type="protein sequence ID" value="SSLN_0001422801-mRNA-1"/>
    <property type="gene ID" value="SSLN_0001422801"/>
</dbReference>
<proteinExistence type="predicted"/>
<evidence type="ECO:0000313" key="1">
    <source>
        <dbReference type="EMBL" id="VDM00099.1"/>
    </source>
</evidence>